<dbReference type="RefSeq" id="WP_011968912.1">
    <property type="nucleotide sequence ID" value="NZ_BKAK01000003.1"/>
</dbReference>
<evidence type="ECO:0000313" key="14">
    <source>
        <dbReference type="Proteomes" id="UP000190973"/>
    </source>
</evidence>
<evidence type="ECO:0000313" key="7">
    <source>
        <dbReference type="EMBL" id="NRT88612.1"/>
    </source>
</evidence>
<dbReference type="Proteomes" id="UP000631418">
    <property type="component" value="Unassembled WGS sequence"/>
</dbReference>
<dbReference type="Proteomes" id="UP000190959">
    <property type="component" value="Unassembled WGS sequence"/>
</dbReference>
<reference evidence="10 14" key="3">
    <citation type="submission" date="2016-05" db="EMBL/GenBank/DDBJ databases">
        <title>Microbial solvent formation.</title>
        <authorList>
            <person name="Poehlein A."/>
            <person name="Montoya Solano J.D."/>
            <person name="Flitsch S."/>
            <person name="Krabben P."/>
            <person name="Duerre P."/>
            <person name="Daniel R."/>
        </authorList>
    </citation>
    <scope>NUCLEOTIDE SEQUENCE [LARGE SCALE GENOMIC DNA]</scope>
    <source>
        <strain evidence="10 14">DSM 53</strain>
    </source>
</reference>
<sequence length="130" mass="14336">MIAIIGLLIGIILGFVLDVNISDKLSPYMSVAILACLDSVFGAVRGNLSKNFQADIFISGFFGNALLAAGLAYLGDKLGIPIYMAAVIVFGGRIFDNFAIIRRLLLEEFKIRRRNRSRNNSIDKENHDDK</sequence>
<evidence type="ECO:0000313" key="8">
    <source>
        <dbReference type="EMBL" id="NRV07362.1"/>
    </source>
</evidence>
<dbReference type="Proteomes" id="UP000587880">
    <property type="component" value="Unassembled WGS sequence"/>
</dbReference>
<dbReference type="GeneID" id="66344554"/>
<dbReference type="PIRSF" id="PIRSF018579">
    <property type="entry name" value="Sbp"/>
    <property type="match status" value="1"/>
</dbReference>
<dbReference type="KEGG" id="cbei:LF65_01802"/>
<reference evidence="4" key="10">
    <citation type="journal article" date="2022" name="Nat. Biotechnol.">
        <title>Carbon-negative production of acetone and isopropanol by gas fermentation at industrial pilot scale.</title>
        <authorList>
            <person name="Liew F.E."/>
            <person name="Nogle R."/>
            <person name="Abdalla T."/>
            <person name="Rasor B.J."/>
            <person name="Canter C."/>
            <person name="Jensen R.O."/>
            <person name="Wang L."/>
            <person name="Strutz J."/>
            <person name="Chirania P."/>
            <person name="De Tissera S."/>
            <person name="Mueller A.P."/>
            <person name="Ruan Z."/>
            <person name="Gao A."/>
            <person name="Tran L."/>
            <person name="Engle N.L."/>
            <person name="Bromley J.C."/>
            <person name="Daniell J."/>
            <person name="Conrado R."/>
            <person name="Tschaplinski T.J."/>
            <person name="Giannone R.J."/>
            <person name="Hettich R.L."/>
            <person name="Karim A.S."/>
            <person name="Simpson S.D."/>
            <person name="Brown S.D."/>
            <person name="Leang C."/>
            <person name="Jewett M.C."/>
            <person name="Kopke M."/>
        </authorList>
    </citation>
    <scope>NUCLEOTIDE SEQUENCE</scope>
    <source>
        <strain evidence="4">DJ015</strain>
        <strain evidence="7">DJ080</strain>
    </source>
</reference>
<dbReference type="EMBL" id="JABTDW010000001">
    <property type="protein sequence ID" value="NSB15986.1"/>
    <property type="molecule type" value="Genomic_DNA"/>
</dbReference>
<dbReference type="EMBL" id="CP010086">
    <property type="protein sequence ID" value="AJG98403.1"/>
    <property type="molecule type" value="Genomic_DNA"/>
</dbReference>
<dbReference type="EMBL" id="JABAGV010000011">
    <property type="protein sequence ID" value="MBC2474246.1"/>
    <property type="molecule type" value="Genomic_DNA"/>
</dbReference>
<evidence type="ECO:0000313" key="11">
    <source>
        <dbReference type="EMBL" id="OOP74471.1"/>
    </source>
</evidence>
<reference evidence="12" key="1">
    <citation type="submission" date="2014-12" db="EMBL/GenBank/DDBJ databases">
        <title>Genome sequence of Clostridium beijerinckii strain 59B.</title>
        <authorList>
            <person name="Little G.T."/>
            <person name="Minton N.P."/>
        </authorList>
    </citation>
    <scope>NUCLEOTIDE SEQUENCE [LARGE SCALE GENOMIC DNA]</scope>
    <source>
        <strain evidence="12">59B</strain>
    </source>
</reference>
<evidence type="ECO:0000313" key="9">
    <source>
        <dbReference type="EMBL" id="NSB15986.1"/>
    </source>
</evidence>
<dbReference type="Proteomes" id="UP000190973">
    <property type="component" value="Unassembled WGS sequence"/>
</dbReference>
<evidence type="ECO:0000313" key="15">
    <source>
        <dbReference type="Proteomes" id="UP000587880"/>
    </source>
</evidence>
<dbReference type="Pfam" id="PF06947">
    <property type="entry name" value="DUF1290"/>
    <property type="match status" value="1"/>
</dbReference>
<evidence type="ECO:0000313" key="4">
    <source>
        <dbReference type="EMBL" id="MBC2474246.1"/>
    </source>
</evidence>
<dbReference type="Proteomes" id="UP001194098">
    <property type="component" value="Unassembled WGS sequence"/>
</dbReference>
<reference evidence="6 15" key="5">
    <citation type="submission" date="2020-04" db="EMBL/GenBank/DDBJ databases">
        <authorList>
            <person name="Hitch T.C.A."/>
            <person name="Wylensek D."/>
            <person name="Clavel T."/>
        </authorList>
    </citation>
    <scope>NUCLEOTIDE SEQUENCE [LARGE SCALE GENOMIC DNA]</scope>
    <source>
        <strain evidence="6 15">WB01_NA02</strain>
    </source>
</reference>
<reference evidence="4" key="6">
    <citation type="submission" date="2020-04" db="EMBL/GenBank/DDBJ databases">
        <authorList>
            <person name="Brown S."/>
        </authorList>
    </citation>
    <scope>NUCLEOTIDE SEQUENCE</scope>
    <source>
        <strain evidence="4">DJ015</strain>
    </source>
</reference>
<evidence type="ECO:0000313" key="12">
    <source>
        <dbReference type="Proteomes" id="UP000031866"/>
    </source>
</evidence>
<comment type="subcellular location">
    <subcellularLocation>
        <location evidence="1">Cell membrane</location>
        <topology evidence="1">Multi-pass membrane protein</topology>
    </subcellularLocation>
</comment>
<dbReference type="EMBL" id="JABAGD010000005">
    <property type="protein sequence ID" value="NMF04009.1"/>
    <property type="molecule type" value="Genomic_DNA"/>
</dbReference>
<gene>
    <name evidence="7" type="ORF">B0H41_002291</name>
    <name evidence="9" type="ORF">BCD95_004245</name>
    <name evidence="11" type="ORF">CBEIBR21_08270</name>
    <name evidence="10" type="ORF">CLBCK_07120</name>
    <name evidence="8" type="ORF">DFH45_000325</name>
    <name evidence="6" type="ORF">HF849_04445</name>
    <name evidence="4" type="ORF">HGI39_05890</name>
    <name evidence="5" type="ORF">IS491_26700</name>
    <name evidence="3" type="ORF">LF65_01802</name>
</gene>
<keyword evidence="1 2" id="KW-0472">Membrane</keyword>
<dbReference type="InterPro" id="IPR009709">
    <property type="entry name" value="DUF1290"/>
</dbReference>
<keyword evidence="1" id="KW-1003">Cell membrane</keyword>
<dbReference type="Proteomes" id="UP001193748">
    <property type="component" value="Unassembled WGS sequence"/>
</dbReference>
<accession>A0A0B5QNI0</accession>
<dbReference type="AlphaFoldDB" id="A0A0B5QNI0"/>
<comment type="similarity">
    <text evidence="1">Belongs to the sbp family.</text>
</comment>
<dbReference type="Proteomes" id="UP000821656">
    <property type="component" value="Unassembled WGS sequence"/>
</dbReference>
<evidence type="ECO:0000313" key="13">
    <source>
        <dbReference type="Proteomes" id="UP000190959"/>
    </source>
</evidence>
<name>A0A0B5QNI0_CLOBE</name>
<dbReference type="EMBL" id="LZZI01000008">
    <property type="protein sequence ID" value="OOM63900.1"/>
    <property type="molecule type" value="Genomic_DNA"/>
</dbReference>
<keyword evidence="1 2" id="KW-0812">Transmembrane</keyword>
<dbReference type="OMA" id="TGFFFNI"/>
<reference evidence="3" key="2">
    <citation type="submission" date="2016-02" db="EMBL/GenBank/DDBJ databases">
        <title>Genome sequence of Clostridium beijerinckii strain 59B.</title>
        <authorList>
            <person name="Little G.T."/>
            <person name="Minton N.P."/>
        </authorList>
    </citation>
    <scope>NUCLEOTIDE SEQUENCE</scope>
    <source>
        <strain evidence="3">NCIMB 14988</strain>
    </source>
</reference>
<dbReference type="EMBL" id="JABSXK010000001">
    <property type="protein sequence ID" value="NRV07362.1"/>
    <property type="molecule type" value="Genomic_DNA"/>
</dbReference>
<organism evidence="3 12">
    <name type="scientific">Clostridium beijerinckii</name>
    <name type="common">Clostridium MP</name>
    <dbReference type="NCBI Taxonomy" id="1520"/>
    <lineage>
        <taxon>Bacteria</taxon>
        <taxon>Bacillati</taxon>
        <taxon>Bacillota</taxon>
        <taxon>Clostridia</taxon>
        <taxon>Eubacteriales</taxon>
        <taxon>Clostridiaceae</taxon>
        <taxon>Clostridium</taxon>
    </lineage>
</organism>
<dbReference type="EMBL" id="MWMH01000002">
    <property type="protein sequence ID" value="OOP74471.1"/>
    <property type="molecule type" value="Genomic_DNA"/>
</dbReference>
<proteinExistence type="inferred from homology"/>
<evidence type="ECO:0000313" key="6">
    <source>
        <dbReference type="EMBL" id="NMF04009.1"/>
    </source>
</evidence>
<evidence type="ECO:0000256" key="2">
    <source>
        <dbReference type="SAM" id="Phobius"/>
    </source>
</evidence>
<dbReference type="Proteomes" id="UP000031866">
    <property type="component" value="Chromosome"/>
</dbReference>
<reference evidence="8" key="7">
    <citation type="submission" date="2020-05" db="EMBL/GenBank/DDBJ databases">
        <title>Genomic insights into acetone-butanol-ethanol (ABE) fermentation by sequencing solventogenic clostridia strains.</title>
        <authorList>
            <person name="Brown S."/>
        </authorList>
    </citation>
    <scope>NUCLEOTIDE SEQUENCE</scope>
    <source>
        <strain evidence="9">DJ123</strain>
        <strain evidence="8">DJ126</strain>
    </source>
</reference>
<evidence type="ECO:0000256" key="1">
    <source>
        <dbReference type="PIRNR" id="PIRNR018579"/>
    </source>
</evidence>
<dbReference type="Proteomes" id="UP000822184">
    <property type="component" value="Unassembled WGS sequence"/>
</dbReference>
<evidence type="ECO:0000313" key="3">
    <source>
        <dbReference type="EMBL" id="AJG98403.1"/>
    </source>
</evidence>
<feature type="transmembrane region" description="Helical" evidence="2">
    <location>
        <begin position="56"/>
        <end position="74"/>
    </location>
</feature>
<evidence type="ECO:0000313" key="10">
    <source>
        <dbReference type="EMBL" id="OOM63900.1"/>
    </source>
</evidence>
<protein>
    <submittedName>
        <fullName evidence="4">Small basic family protein</fullName>
    </submittedName>
    <submittedName>
        <fullName evidence="3">Small basic protein</fullName>
    </submittedName>
</protein>
<feature type="transmembrane region" description="Helical" evidence="2">
    <location>
        <begin position="80"/>
        <end position="105"/>
    </location>
</feature>
<evidence type="ECO:0000313" key="5">
    <source>
        <dbReference type="EMBL" id="MBF7812182.1"/>
    </source>
</evidence>
<reference evidence="11 13" key="4">
    <citation type="submission" date="2017-02" db="EMBL/GenBank/DDBJ databases">
        <title>Genome sequence of Clostridium beijerinckii Br21.</title>
        <authorList>
            <person name="Fonseca B.C."/>
            <person name="Guazzaroni M.E."/>
            <person name="Riano-Pachon D.M."/>
            <person name="Reginatto V."/>
        </authorList>
    </citation>
    <scope>NUCLEOTIDE SEQUENCE [LARGE SCALE GENOMIC DNA]</scope>
    <source>
        <strain evidence="11 13">Br21</strain>
    </source>
</reference>
<dbReference type="EMBL" id="JADOEF010000004">
    <property type="protein sequence ID" value="MBF7812182.1"/>
    <property type="molecule type" value="Genomic_DNA"/>
</dbReference>
<dbReference type="GO" id="GO:0005886">
    <property type="term" value="C:plasma membrane"/>
    <property type="evidence" value="ECO:0007669"/>
    <property type="project" value="UniProtKB-SubCell"/>
</dbReference>
<keyword evidence="2" id="KW-1133">Transmembrane helix</keyword>
<reference evidence="7" key="8">
    <citation type="submission" date="2020-05" db="EMBL/GenBank/DDBJ databases">
        <authorList>
            <person name="Brown S."/>
            <person name="Huntemann M."/>
            <person name="Clum A."/>
            <person name="Spunde A."/>
            <person name="Palaniappan K."/>
            <person name="Ritter S."/>
            <person name="Mikhailova N."/>
            <person name="Chen I.-M."/>
            <person name="Stamatis D."/>
            <person name="Reddy T."/>
            <person name="O'Malley R."/>
            <person name="Daum C."/>
            <person name="Shapiro N."/>
            <person name="Ivanova N."/>
            <person name="Kyrpides N."/>
            <person name="Woyke T."/>
        </authorList>
    </citation>
    <scope>NUCLEOTIDE SEQUENCE</scope>
    <source>
        <strain evidence="7">DJ080</strain>
    </source>
</reference>
<feature type="transmembrane region" description="Helical" evidence="2">
    <location>
        <begin position="28"/>
        <end position="44"/>
    </location>
</feature>
<dbReference type="STRING" id="1520.LF65_01802"/>
<dbReference type="EMBL" id="JABSWW010000001">
    <property type="protein sequence ID" value="NRT88612.1"/>
    <property type="molecule type" value="Genomic_DNA"/>
</dbReference>
<dbReference type="OrthoDB" id="9812056at2"/>
<reference evidence="5" key="9">
    <citation type="submission" date="2020-11" db="EMBL/GenBank/DDBJ databases">
        <authorList>
            <person name="Thieme N."/>
            <person name="Liebl W."/>
            <person name="Zverlov V."/>
        </authorList>
    </citation>
    <scope>NUCLEOTIDE SEQUENCE</scope>
    <source>
        <strain evidence="5">NT08</strain>
    </source>
</reference>